<accession>A0ABW1V7M3</accession>
<dbReference type="GO" id="GO:0016787">
    <property type="term" value="F:hydrolase activity"/>
    <property type="evidence" value="ECO:0007669"/>
    <property type="project" value="UniProtKB-KW"/>
</dbReference>
<feature type="domain" description="Cell wall hydrolase SleB" evidence="2">
    <location>
        <begin position="180"/>
        <end position="287"/>
    </location>
</feature>
<name>A0ABW1V7M3_9BACL</name>
<dbReference type="Proteomes" id="UP001596233">
    <property type="component" value="Unassembled WGS sequence"/>
</dbReference>
<organism evidence="4 5">
    <name type="scientific">Paenibacillus septentrionalis</name>
    <dbReference type="NCBI Taxonomy" id="429342"/>
    <lineage>
        <taxon>Bacteria</taxon>
        <taxon>Bacillati</taxon>
        <taxon>Bacillota</taxon>
        <taxon>Bacilli</taxon>
        <taxon>Bacillales</taxon>
        <taxon>Paenibacillaceae</taxon>
        <taxon>Paenibacillus</taxon>
    </lineage>
</organism>
<gene>
    <name evidence="4" type="ORF">ACFP56_14535</name>
</gene>
<dbReference type="InterPro" id="IPR042047">
    <property type="entry name" value="SleB_dom1"/>
</dbReference>
<protein>
    <submittedName>
        <fullName evidence="4">Cell wall hydrolase</fullName>
    </submittedName>
</protein>
<dbReference type="EMBL" id="JBHSTE010000004">
    <property type="protein sequence ID" value="MFC6333841.1"/>
    <property type="molecule type" value="Genomic_DNA"/>
</dbReference>
<comment type="caution">
    <text evidence="4">The sequence shown here is derived from an EMBL/GenBank/DDBJ whole genome shotgun (WGS) entry which is preliminary data.</text>
</comment>
<keyword evidence="1" id="KW-0732">Signal</keyword>
<dbReference type="InterPro" id="IPR011105">
    <property type="entry name" value="Cell_wall_hydrolase_SleB"/>
</dbReference>
<dbReference type="RefSeq" id="WP_379235723.1">
    <property type="nucleotide sequence ID" value="NZ_JBHSTE010000004.1"/>
</dbReference>
<dbReference type="Gene3D" id="1.10.10.2520">
    <property type="entry name" value="Cell wall hydrolase SleB, domain 1"/>
    <property type="match status" value="1"/>
</dbReference>
<dbReference type="Pfam" id="PF07833">
    <property type="entry name" value="Cu_amine_oxidN1"/>
    <property type="match status" value="1"/>
</dbReference>
<evidence type="ECO:0000259" key="2">
    <source>
        <dbReference type="Pfam" id="PF07486"/>
    </source>
</evidence>
<feature type="signal peptide" evidence="1">
    <location>
        <begin position="1"/>
        <end position="27"/>
    </location>
</feature>
<dbReference type="InterPro" id="IPR036582">
    <property type="entry name" value="Mao_N_sf"/>
</dbReference>
<feature type="chain" id="PRO_5047540545" evidence="1">
    <location>
        <begin position="28"/>
        <end position="288"/>
    </location>
</feature>
<keyword evidence="5" id="KW-1185">Reference proteome</keyword>
<feature type="domain" description="Copper amine oxidase-like N-terminal" evidence="3">
    <location>
        <begin position="110"/>
        <end position="164"/>
    </location>
</feature>
<keyword evidence="4" id="KW-0378">Hydrolase</keyword>
<evidence type="ECO:0000256" key="1">
    <source>
        <dbReference type="SAM" id="SignalP"/>
    </source>
</evidence>
<evidence type="ECO:0000313" key="5">
    <source>
        <dbReference type="Proteomes" id="UP001596233"/>
    </source>
</evidence>
<evidence type="ECO:0000313" key="4">
    <source>
        <dbReference type="EMBL" id="MFC6333841.1"/>
    </source>
</evidence>
<proteinExistence type="predicted"/>
<dbReference type="Pfam" id="PF07486">
    <property type="entry name" value="Hydrolase_2"/>
    <property type="match status" value="1"/>
</dbReference>
<dbReference type="Gene3D" id="6.20.240.60">
    <property type="match status" value="1"/>
</dbReference>
<reference evidence="5" key="1">
    <citation type="journal article" date="2019" name="Int. J. Syst. Evol. Microbiol.">
        <title>The Global Catalogue of Microorganisms (GCM) 10K type strain sequencing project: providing services to taxonomists for standard genome sequencing and annotation.</title>
        <authorList>
            <consortium name="The Broad Institute Genomics Platform"/>
            <consortium name="The Broad Institute Genome Sequencing Center for Infectious Disease"/>
            <person name="Wu L."/>
            <person name="Ma J."/>
        </authorList>
    </citation>
    <scope>NUCLEOTIDE SEQUENCE [LARGE SCALE GENOMIC DNA]</scope>
    <source>
        <strain evidence="5">PCU 280</strain>
    </source>
</reference>
<dbReference type="InterPro" id="IPR012854">
    <property type="entry name" value="Cu_amine_oxidase-like_N"/>
</dbReference>
<sequence>MLGKRWKVSVALLMMLVLAWPSLSASAQTPGSTTVYINGQPITTTAINQNGYQLVPASFFRQMGVSVEWSTRYRAAVLRNGSVEIGFPVGERHTDYRWITRETWSRDNVDTRTTLIGGVSYVPLSYTANKLGFNVQYDAKARAAKISTGSMTALAQPKQTKPTSEEMYWLYQITEAEAGGESFNGKVAVAAAILNRVADPEWPQTIIDTIFQVEVYNGKSYYQFSPVLDKRIYNVKPSKETKRAVEAAVNGSDPSLGAVVFYNPGKTDNAWVRSRPVTTKIGNHVFAK</sequence>
<dbReference type="SUPFAM" id="SSF55383">
    <property type="entry name" value="Copper amine oxidase, domain N"/>
    <property type="match status" value="1"/>
</dbReference>
<evidence type="ECO:0000259" key="3">
    <source>
        <dbReference type="Pfam" id="PF07833"/>
    </source>
</evidence>